<keyword evidence="3" id="KW-1185">Reference proteome</keyword>
<dbReference type="EMBL" id="KN831960">
    <property type="protein sequence ID" value="KIO07459.1"/>
    <property type="molecule type" value="Genomic_DNA"/>
</dbReference>
<dbReference type="InParanoid" id="A0A0C3PHH4"/>
<dbReference type="AlphaFoldDB" id="A0A0C3PHH4"/>
<name>A0A0C3PHH4_PISTI</name>
<reference evidence="2 3" key="1">
    <citation type="submission" date="2014-04" db="EMBL/GenBank/DDBJ databases">
        <authorList>
            <consortium name="DOE Joint Genome Institute"/>
            <person name="Kuo A."/>
            <person name="Kohler A."/>
            <person name="Costa M.D."/>
            <person name="Nagy L.G."/>
            <person name="Floudas D."/>
            <person name="Copeland A."/>
            <person name="Barry K.W."/>
            <person name="Cichocki N."/>
            <person name="Veneault-Fourrey C."/>
            <person name="LaButti K."/>
            <person name="Lindquist E.A."/>
            <person name="Lipzen A."/>
            <person name="Lundell T."/>
            <person name="Morin E."/>
            <person name="Murat C."/>
            <person name="Sun H."/>
            <person name="Tunlid A."/>
            <person name="Henrissat B."/>
            <person name="Grigoriev I.V."/>
            <person name="Hibbett D.S."/>
            <person name="Martin F."/>
            <person name="Nordberg H.P."/>
            <person name="Cantor M.N."/>
            <person name="Hua S.X."/>
        </authorList>
    </citation>
    <scope>NUCLEOTIDE SEQUENCE [LARGE SCALE GENOMIC DNA]</scope>
    <source>
        <strain evidence="2 3">Marx 270</strain>
    </source>
</reference>
<feature type="region of interest" description="Disordered" evidence="1">
    <location>
        <begin position="1"/>
        <end position="27"/>
    </location>
</feature>
<accession>A0A0C3PHH4</accession>
<evidence type="ECO:0000313" key="2">
    <source>
        <dbReference type="EMBL" id="KIO07459.1"/>
    </source>
</evidence>
<evidence type="ECO:0000256" key="1">
    <source>
        <dbReference type="SAM" id="MobiDB-lite"/>
    </source>
</evidence>
<gene>
    <name evidence="2" type="ORF">M404DRAFT_998174</name>
</gene>
<dbReference type="HOGENOM" id="CLU_3015135_0_0_1"/>
<proteinExistence type="predicted"/>
<sequence>MSSFRLCNTDPSAQRVRRAHPKNASHPGQRRFCYDVTQWSIDICTDPDSLSRSPSS</sequence>
<evidence type="ECO:0000313" key="3">
    <source>
        <dbReference type="Proteomes" id="UP000054217"/>
    </source>
</evidence>
<reference evidence="3" key="2">
    <citation type="submission" date="2015-01" db="EMBL/GenBank/DDBJ databases">
        <title>Evolutionary Origins and Diversification of the Mycorrhizal Mutualists.</title>
        <authorList>
            <consortium name="DOE Joint Genome Institute"/>
            <consortium name="Mycorrhizal Genomics Consortium"/>
            <person name="Kohler A."/>
            <person name="Kuo A."/>
            <person name="Nagy L.G."/>
            <person name="Floudas D."/>
            <person name="Copeland A."/>
            <person name="Barry K.W."/>
            <person name="Cichocki N."/>
            <person name="Veneault-Fourrey C."/>
            <person name="LaButti K."/>
            <person name="Lindquist E.A."/>
            <person name="Lipzen A."/>
            <person name="Lundell T."/>
            <person name="Morin E."/>
            <person name="Murat C."/>
            <person name="Riley R."/>
            <person name="Ohm R."/>
            <person name="Sun H."/>
            <person name="Tunlid A."/>
            <person name="Henrissat B."/>
            <person name="Grigoriev I.V."/>
            <person name="Hibbett D.S."/>
            <person name="Martin F."/>
        </authorList>
    </citation>
    <scope>NUCLEOTIDE SEQUENCE [LARGE SCALE GENOMIC DNA]</scope>
    <source>
        <strain evidence="3">Marx 270</strain>
    </source>
</reference>
<organism evidence="2 3">
    <name type="scientific">Pisolithus tinctorius Marx 270</name>
    <dbReference type="NCBI Taxonomy" id="870435"/>
    <lineage>
        <taxon>Eukaryota</taxon>
        <taxon>Fungi</taxon>
        <taxon>Dikarya</taxon>
        <taxon>Basidiomycota</taxon>
        <taxon>Agaricomycotina</taxon>
        <taxon>Agaricomycetes</taxon>
        <taxon>Agaricomycetidae</taxon>
        <taxon>Boletales</taxon>
        <taxon>Sclerodermatineae</taxon>
        <taxon>Pisolithaceae</taxon>
        <taxon>Pisolithus</taxon>
    </lineage>
</organism>
<feature type="compositionally biased region" description="Polar residues" evidence="1">
    <location>
        <begin position="1"/>
        <end position="12"/>
    </location>
</feature>
<protein>
    <submittedName>
        <fullName evidence="2">Uncharacterized protein</fullName>
    </submittedName>
</protein>
<dbReference type="Proteomes" id="UP000054217">
    <property type="component" value="Unassembled WGS sequence"/>
</dbReference>